<keyword evidence="1" id="KW-0812">Transmembrane</keyword>
<keyword evidence="3" id="KW-1185">Reference proteome</keyword>
<dbReference type="InterPro" id="IPR015421">
    <property type="entry name" value="PyrdxlP-dep_Trfase_major"/>
</dbReference>
<organism evidence="2 3">
    <name type="scientific">Botrytis hyacinthi</name>
    <dbReference type="NCBI Taxonomy" id="278943"/>
    <lineage>
        <taxon>Eukaryota</taxon>
        <taxon>Fungi</taxon>
        <taxon>Dikarya</taxon>
        <taxon>Ascomycota</taxon>
        <taxon>Pezizomycotina</taxon>
        <taxon>Leotiomycetes</taxon>
        <taxon>Helotiales</taxon>
        <taxon>Sclerotiniaceae</taxon>
        <taxon>Botrytis</taxon>
    </lineage>
</organism>
<dbReference type="Gene3D" id="3.90.1150.10">
    <property type="entry name" value="Aspartate Aminotransferase, domain 1"/>
    <property type="match status" value="1"/>
</dbReference>
<evidence type="ECO:0000313" key="2">
    <source>
        <dbReference type="EMBL" id="TGO39834.1"/>
    </source>
</evidence>
<reference evidence="2 3" key="1">
    <citation type="submission" date="2017-12" db="EMBL/GenBank/DDBJ databases">
        <title>Comparative genomics of Botrytis spp.</title>
        <authorList>
            <person name="Valero-Jimenez C.A."/>
            <person name="Tapia P."/>
            <person name="Veloso J."/>
            <person name="Silva-Moreno E."/>
            <person name="Staats M."/>
            <person name="Valdes J.H."/>
            <person name="Van Kan J.A.L."/>
        </authorList>
    </citation>
    <scope>NUCLEOTIDE SEQUENCE [LARGE SCALE GENOMIC DNA]</scope>
    <source>
        <strain evidence="2 3">Bh0001</strain>
    </source>
</reference>
<proteinExistence type="predicted"/>
<feature type="transmembrane region" description="Helical" evidence="1">
    <location>
        <begin position="159"/>
        <end position="180"/>
    </location>
</feature>
<protein>
    <submittedName>
        <fullName evidence="2">Uncharacterized protein</fullName>
    </submittedName>
</protein>
<evidence type="ECO:0000256" key="1">
    <source>
        <dbReference type="SAM" id="Phobius"/>
    </source>
</evidence>
<dbReference type="InterPro" id="IPR015422">
    <property type="entry name" value="PyrdxlP-dep_Trfase_small"/>
</dbReference>
<accession>A0A4Z1GSG3</accession>
<keyword evidence="1" id="KW-0472">Membrane</keyword>
<dbReference type="Gene3D" id="3.40.640.10">
    <property type="entry name" value="Type I PLP-dependent aspartate aminotransferase-like (Major domain)"/>
    <property type="match status" value="1"/>
</dbReference>
<comment type="caution">
    <text evidence="2">The sequence shown here is derived from an EMBL/GenBank/DDBJ whole genome shotgun (WGS) entry which is preliminary data.</text>
</comment>
<dbReference type="AlphaFoldDB" id="A0A4Z1GSG3"/>
<dbReference type="EMBL" id="PQXK01000047">
    <property type="protein sequence ID" value="TGO39834.1"/>
    <property type="molecule type" value="Genomic_DNA"/>
</dbReference>
<name>A0A4Z1GSG3_9HELO</name>
<evidence type="ECO:0000313" key="3">
    <source>
        <dbReference type="Proteomes" id="UP000297814"/>
    </source>
</evidence>
<dbReference type="Proteomes" id="UP000297814">
    <property type="component" value="Unassembled WGS sequence"/>
</dbReference>
<sequence>MRNDPFSIDFRTIENYLIRDRILNCEKPEPGIRECDLSYDQGIGGNLEARKPIAGLINTTGVFTPRSSVQDSQILFVPRASEALSALIEQLCDLREASAIISQNNIAVRLGTALTVHGQVSSAASLFASRSILRRANIDFAVVHNGAILQKAYLRVKNFLLANGIAFISATAGMFVFAQLCPNVEAQTENEFQRRLKVVGRSVQGQATTMQSQAGFAFAML</sequence>
<keyword evidence="1" id="KW-1133">Transmembrane helix</keyword>
<gene>
    <name evidence="2" type="ORF">BHYA_0047g00380</name>
</gene>